<dbReference type="PANTHER" id="PTHR42842">
    <property type="entry name" value="FAD/NAD(P)-BINDING OXIDOREDUCTASE"/>
    <property type="match status" value="1"/>
</dbReference>
<dbReference type="InterPro" id="IPR028348">
    <property type="entry name" value="FAD-binding_protein"/>
</dbReference>
<evidence type="ECO:0000259" key="1">
    <source>
        <dbReference type="Pfam" id="PF21688"/>
    </source>
</evidence>
<sequence length="532" mass="58825">MIRISGIRLDIEDGIDELPYKVSKILKIEPKEIVDLNIFKESIDARRKGKIDFVYTLDLSVDNEEKIIKTVKNKNVSVTPNMEYKYPHSGKVPLETSPIVIGSGPAGLFSGLILAQMGYKPLILERGEDVDNRSKTVEKFWKTGKLNLESNVQFGEGGAGTFSDGKLTTRIKDIKCRKVLKELVKAGAPDDIMYSFKPHVGTDILKRVVKNIREEIKRLGGNIIFNSKVTDFKIKEEQIYGVEINDEEIIKGEAVILAVGHSARDTFELLYKRKISIIQKPFAIGVRIEHPQAIINKAQYKQFSNHKRLGAADYRLTYHASNGRSVYTFCMCPGGNVVAAASEEGKVVTNGMSEHARDKENANSALLVSVVQEDFEESHPLAGMYFQRKWEKKAFEIGGGGYIAPAQLVGDFIKDVKSKNLGDVNPSYKPGVKLTDMNNCLPSYISYAMKEGIINMDKKLKGFGMKSAIITGVETRSSSPIRIVRDSETLESINVKGLYPAGEGAGYAGGIISAAVDGIKIAEKIISKYKSI</sequence>
<dbReference type="InterPro" id="IPR049516">
    <property type="entry name" value="FAD-depend_C"/>
</dbReference>
<dbReference type="RefSeq" id="WP_079494536.1">
    <property type="nucleotide sequence ID" value="NZ_FUZT01000012.1"/>
</dbReference>
<dbReference type="Proteomes" id="UP000190285">
    <property type="component" value="Unassembled WGS sequence"/>
</dbReference>
<dbReference type="OrthoDB" id="9772594at2"/>
<feature type="domain" description="FAD-dependent protein C-terminal" evidence="1">
    <location>
        <begin position="281"/>
        <end position="477"/>
    </location>
</feature>
<dbReference type="SUPFAM" id="SSF51905">
    <property type="entry name" value="FAD/NAD(P)-binding domain"/>
    <property type="match status" value="1"/>
</dbReference>
<gene>
    <name evidence="2" type="ORF">SAMN02194393_04315</name>
</gene>
<dbReference type="Pfam" id="PF21688">
    <property type="entry name" value="FAD-depend_C"/>
    <property type="match status" value="1"/>
</dbReference>
<dbReference type="STRING" id="36842.SAMN02194393_04315"/>
<evidence type="ECO:0000313" key="3">
    <source>
        <dbReference type="Proteomes" id="UP000190285"/>
    </source>
</evidence>
<accession>A0A1T5M9P9</accession>
<keyword evidence="3" id="KW-1185">Reference proteome</keyword>
<protein>
    <recommendedName>
        <fullName evidence="1">FAD-dependent protein C-terminal domain-containing protein</fullName>
    </recommendedName>
</protein>
<evidence type="ECO:0000313" key="2">
    <source>
        <dbReference type="EMBL" id="SKC84957.1"/>
    </source>
</evidence>
<dbReference type="PANTHER" id="PTHR42842:SF3">
    <property type="entry name" value="FAD_NAD(P)-BINDING OXIDOREDUCTASE FAMILY PROTEIN"/>
    <property type="match status" value="1"/>
</dbReference>
<dbReference type="AlphaFoldDB" id="A0A1T5M9P9"/>
<dbReference type="InterPro" id="IPR036188">
    <property type="entry name" value="FAD/NAD-bd_sf"/>
</dbReference>
<dbReference type="Gene3D" id="3.50.50.60">
    <property type="entry name" value="FAD/NAD(P)-binding domain"/>
    <property type="match status" value="2"/>
</dbReference>
<dbReference type="EMBL" id="FUZT01000012">
    <property type="protein sequence ID" value="SKC84957.1"/>
    <property type="molecule type" value="Genomic_DNA"/>
</dbReference>
<dbReference type="Gene3D" id="3.30.70.2700">
    <property type="match status" value="1"/>
</dbReference>
<proteinExistence type="predicted"/>
<name>A0A1T5M9P9_9FIRM</name>
<organism evidence="2 3">
    <name type="scientific">Maledivibacter halophilus</name>
    <dbReference type="NCBI Taxonomy" id="36842"/>
    <lineage>
        <taxon>Bacteria</taxon>
        <taxon>Bacillati</taxon>
        <taxon>Bacillota</taxon>
        <taxon>Clostridia</taxon>
        <taxon>Peptostreptococcales</taxon>
        <taxon>Caminicellaceae</taxon>
        <taxon>Maledivibacter</taxon>
    </lineage>
</organism>
<dbReference type="PIRSF" id="PIRSF038984">
    <property type="entry name" value="FAD_binding_protein"/>
    <property type="match status" value="1"/>
</dbReference>
<reference evidence="2 3" key="1">
    <citation type="submission" date="2017-02" db="EMBL/GenBank/DDBJ databases">
        <authorList>
            <person name="Peterson S.W."/>
        </authorList>
    </citation>
    <scope>NUCLEOTIDE SEQUENCE [LARGE SCALE GENOMIC DNA]</scope>
    <source>
        <strain evidence="2 3">M1</strain>
    </source>
</reference>